<name>A0ACC1MHA2_9APHY</name>
<protein>
    <submittedName>
        <fullName evidence="1">Uncharacterized protein</fullName>
    </submittedName>
</protein>
<keyword evidence="2" id="KW-1185">Reference proteome</keyword>
<evidence type="ECO:0000313" key="2">
    <source>
        <dbReference type="Proteomes" id="UP001144978"/>
    </source>
</evidence>
<gene>
    <name evidence="1" type="ORF">NUW54_g14053</name>
</gene>
<reference evidence="1" key="1">
    <citation type="submission" date="2022-08" db="EMBL/GenBank/DDBJ databases">
        <title>Genome Sequence of Pycnoporus sanguineus.</title>
        <authorList>
            <person name="Buettner E."/>
        </authorList>
    </citation>
    <scope>NUCLEOTIDE SEQUENCE</scope>
    <source>
        <strain evidence="1">CG-C14</strain>
    </source>
</reference>
<proteinExistence type="predicted"/>
<evidence type="ECO:0000313" key="1">
    <source>
        <dbReference type="EMBL" id="KAJ2965634.1"/>
    </source>
</evidence>
<comment type="caution">
    <text evidence="1">The sequence shown here is derived from an EMBL/GenBank/DDBJ whole genome shotgun (WGS) entry which is preliminary data.</text>
</comment>
<organism evidence="1 2">
    <name type="scientific">Trametes sanguinea</name>
    <dbReference type="NCBI Taxonomy" id="158606"/>
    <lineage>
        <taxon>Eukaryota</taxon>
        <taxon>Fungi</taxon>
        <taxon>Dikarya</taxon>
        <taxon>Basidiomycota</taxon>
        <taxon>Agaricomycotina</taxon>
        <taxon>Agaricomycetes</taxon>
        <taxon>Polyporales</taxon>
        <taxon>Polyporaceae</taxon>
        <taxon>Trametes</taxon>
    </lineage>
</organism>
<accession>A0ACC1MHA2</accession>
<dbReference type="EMBL" id="JANSHE010006938">
    <property type="protein sequence ID" value="KAJ2965634.1"/>
    <property type="molecule type" value="Genomic_DNA"/>
</dbReference>
<dbReference type="Proteomes" id="UP001144978">
    <property type="component" value="Unassembled WGS sequence"/>
</dbReference>
<sequence length="158" mass="17710">MLCSVVVSSSLHLHLILLIIVNSIHTIVGIIHSSVIASHFPHDKPTTRHNLPGYPPEHPHLFTPSAPSRRQNAPPAHAMPLFTNVLPRLPLRLLRTRASRTCCANVPSSGYADEKERCRPGSSSYLFAFYDLSLRIDDLVYVPRPYSRMTTLHFCHLG</sequence>